<dbReference type="PANTHER" id="PTHR37423:SF2">
    <property type="entry name" value="MEMBRANE-BOUND LYTIC MUREIN TRANSGLYCOSYLASE C"/>
    <property type="match status" value="1"/>
</dbReference>
<organism evidence="4 5">
    <name type="scientific">Acidicapsa dinghuensis</name>
    <dbReference type="NCBI Taxonomy" id="2218256"/>
    <lineage>
        <taxon>Bacteria</taxon>
        <taxon>Pseudomonadati</taxon>
        <taxon>Acidobacteriota</taxon>
        <taxon>Terriglobia</taxon>
        <taxon>Terriglobales</taxon>
        <taxon>Acidobacteriaceae</taxon>
        <taxon>Acidicapsa</taxon>
    </lineage>
</organism>
<dbReference type="InterPro" id="IPR036779">
    <property type="entry name" value="LysM_dom_sf"/>
</dbReference>
<comment type="similarity">
    <text evidence="1">Belongs to the transglycosylase Slt family.</text>
</comment>
<evidence type="ECO:0000256" key="2">
    <source>
        <dbReference type="SAM" id="MobiDB-lite"/>
    </source>
</evidence>
<feature type="region of interest" description="Disordered" evidence="2">
    <location>
        <begin position="498"/>
        <end position="586"/>
    </location>
</feature>
<gene>
    <name evidence="4" type="ORF">ACFPT7_02840</name>
</gene>
<evidence type="ECO:0000259" key="3">
    <source>
        <dbReference type="PROSITE" id="PS51782"/>
    </source>
</evidence>
<feature type="domain" description="LysM" evidence="3">
    <location>
        <begin position="397"/>
        <end position="441"/>
    </location>
</feature>
<dbReference type="InterPro" id="IPR018392">
    <property type="entry name" value="LysM"/>
</dbReference>
<keyword evidence="5" id="KW-1185">Reference proteome</keyword>
<feature type="domain" description="LysM" evidence="3">
    <location>
        <begin position="454"/>
        <end position="497"/>
    </location>
</feature>
<dbReference type="SUPFAM" id="SSF53955">
    <property type="entry name" value="Lysozyme-like"/>
    <property type="match status" value="1"/>
</dbReference>
<accession>A0ABW1EE20</accession>
<dbReference type="Proteomes" id="UP001596091">
    <property type="component" value="Unassembled WGS sequence"/>
</dbReference>
<name>A0ABW1EE20_9BACT</name>
<protein>
    <submittedName>
        <fullName evidence="4">Transglycosylase SLT domain-containing protein</fullName>
    </submittedName>
</protein>
<dbReference type="CDD" id="cd16894">
    <property type="entry name" value="MltD-like"/>
    <property type="match status" value="1"/>
</dbReference>
<dbReference type="Gene3D" id="1.10.530.10">
    <property type="match status" value="1"/>
</dbReference>
<dbReference type="RefSeq" id="WP_263334154.1">
    <property type="nucleotide sequence ID" value="NZ_JAGSYH010000002.1"/>
</dbReference>
<dbReference type="Pfam" id="PF01464">
    <property type="entry name" value="SLT"/>
    <property type="match status" value="1"/>
</dbReference>
<reference evidence="5" key="1">
    <citation type="journal article" date="2019" name="Int. J. Syst. Evol. Microbiol.">
        <title>The Global Catalogue of Microorganisms (GCM) 10K type strain sequencing project: providing services to taxonomists for standard genome sequencing and annotation.</title>
        <authorList>
            <consortium name="The Broad Institute Genomics Platform"/>
            <consortium name="The Broad Institute Genome Sequencing Center for Infectious Disease"/>
            <person name="Wu L."/>
            <person name="Ma J."/>
        </authorList>
    </citation>
    <scope>NUCLEOTIDE SEQUENCE [LARGE SCALE GENOMIC DNA]</scope>
    <source>
        <strain evidence="5">JCM 4087</strain>
    </source>
</reference>
<feature type="compositionally biased region" description="Basic and acidic residues" evidence="2">
    <location>
        <begin position="515"/>
        <end position="529"/>
    </location>
</feature>
<dbReference type="CDD" id="cd00118">
    <property type="entry name" value="LysM"/>
    <property type="match status" value="2"/>
</dbReference>
<evidence type="ECO:0000313" key="4">
    <source>
        <dbReference type="EMBL" id="MFC5861223.1"/>
    </source>
</evidence>
<evidence type="ECO:0000313" key="5">
    <source>
        <dbReference type="Proteomes" id="UP001596091"/>
    </source>
</evidence>
<proteinExistence type="inferred from homology"/>
<feature type="compositionally biased region" description="Low complexity" evidence="2">
    <location>
        <begin position="557"/>
        <end position="569"/>
    </location>
</feature>
<evidence type="ECO:0000256" key="1">
    <source>
        <dbReference type="ARBA" id="ARBA00007734"/>
    </source>
</evidence>
<dbReference type="PROSITE" id="PS51782">
    <property type="entry name" value="LYSM"/>
    <property type="match status" value="2"/>
</dbReference>
<dbReference type="SMART" id="SM00257">
    <property type="entry name" value="LysM"/>
    <property type="match status" value="2"/>
</dbReference>
<comment type="caution">
    <text evidence="4">The sequence shown here is derived from an EMBL/GenBank/DDBJ whole genome shotgun (WGS) entry which is preliminary data.</text>
</comment>
<sequence length="586" mass="64424">MAQQPAVPSSPEQHKSQKLIADVERVFTSGEGHYSKGELGKAKADFDKAVDMMLASGLDIKADPQLDDEFNRILDAVNALEMEALKQGNGFTPAPELTPAEAANEVTFVVDPNVVAKAKAELATTKSDLPLVINDYVAAYINSFANTQRGHNTLKHSLERSGKYKDMIERVLKEEGVPQDLIYLAVAESAFQPQVVNRGSGAGGMWQFMPHDPYYGLAANGYVDERFDPEKSTRAYAKYMKFLYDQLGDWYLAMAAYNWGAGMVQRAVQKTGYADFWELYKRNNLPAQTKNYVPEILAAIIISRNLKQYGFDDITLDPPVVFDTVPIDYSVDIRLVADVTDVEPQQIMELNPSLLRLTTPPSDLLNGPFQLHLPPGTATLFQQRIADIPADRRNQWRYHRVTPDDTLASVARSYHVSVASLAEVNDLSASDTISDVDALVVPVAPVVSAPRRAETYRARRGDTLVTIADRFGVSLESLRHWNHLIGNSVKAGARIRVSEPSHAAPRTSENGSNKRAKDEKQTPSSEHKSQSSKHGSHAQAAGDPPAKTKPSSKSHSAHTSSSSKSASAKASDKAHHEKASHKKLQK</sequence>
<dbReference type="InterPro" id="IPR008258">
    <property type="entry name" value="Transglycosylase_SLT_dom_1"/>
</dbReference>
<dbReference type="PANTHER" id="PTHR37423">
    <property type="entry name" value="SOLUBLE LYTIC MUREIN TRANSGLYCOSYLASE-RELATED"/>
    <property type="match status" value="1"/>
</dbReference>
<dbReference type="EMBL" id="JBHSPH010000001">
    <property type="protein sequence ID" value="MFC5861223.1"/>
    <property type="molecule type" value="Genomic_DNA"/>
</dbReference>
<dbReference type="SUPFAM" id="SSF54106">
    <property type="entry name" value="LysM domain"/>
    <property type="match status" value="2"/>
</dbReference>
<dbReference type="Gene3D" id="3.10.350.10">
    <property type="entry name" value="LysM domain"/>
    <property type="match status" value="2"/>
</dbReference>
<dbReference type="Pfam" id="PF01476">
    <property type="entry name" value="LysM"/>
    <property type="match status" value="2"/>
</dbReference>
<dbReference type="InterPro" id="IPR023346">
    <property type="entry name" value="Lysozyme-like_dom_sf"/>
</dbReference>